<dbReference type="PIRSF" id="PIRSF035042">
    <property type="entry name" value="UCP035042_thirdx"/>
    <property type="match status" value="1"/>
</dbReference>
<dbReference type="Pfam" id="PF06999">
    <property type="entry name" value="Suc_Fer-like"/>
    <property type="match status" value="1"/>
</dbReference>
<comment type="caution">
    <text evidence="2">The sequence shown here is derived from an EMBL/GenBank/DDBJ whole genome shotgun (WGS) entry which is preliminary data.</text>
</comment>
<dbReference type="PANTHER" id="PTHR31902">
    <property type="entry name" value="ACTIN PATCHES DISTAL PROTEIN 1"/>
    <property type="match status" value="1"/>
</dbReference>
<organism evidence="2 3">
    <name type="scientific">Embleya hyalina</name>
    <dbReference type="NCBI Taxonomy" id="516124"/>
    <lineage>
        <taxon>Bacteria</taxon>
        <taxon>Bacillati</taxon>
        <taxon>Actinomycetota</taxon>
        <taxon>Actinomycetes</taxon>
        <taxon>Kitasatosporales</taxon>
        <taxon>Streptomycetaceae</taxon>
        <taxon>Embleya</taxon>
    </lineage>
</organism>
<accession>A0A401YZG0</accession>
<dbReference type="CDD" id="cd03062">
    <property type="entry name" value="TRX_Fd_Sucrase"/>
    <property type="match status" value="1"/>
</dbReference>
<dbReference type="SUPFAM" id="SSF52833">
    <property type="entry name" value="Thioredoxin-like"/>
    <property type="match status" value="1"/>
</dbReference>
<dbReference type="EMBL" id="BIFH01000036">
    <property type="protein sequence ID" value="GCD99967.1"/>
    <property type="molecule type" value="Genomic_DNA"/>
</dbReference>
<dbReference type="OrthoDB" id="3399139at2"/>
<dbReference type="PANTHER" id="PTHR31902:SF22">
    <property type="entry name" value="SLL1203 PROTEIN"/>
    <property type="match status" value="1"/>
</dbReference>
<evidence type="ECO:0000313" key="3">
    <source>
        <dbReference type="Proteomes" id="UP000286931"/>
    </source>
</evidence>
<evidence type="ECO:0000313" key="2">
    <source>
        <dbReference type="EMBL" id="GCD99967.1"/>
    </source>
</evidence>
<dbReference type="InterPro" id="IPR009737">
    <property type="entry name" value="Aim32/Apd1-like"/>
</dbReference>
<evidence type="ECO:0000256" key="1">
    <source>
        <dbReference type="SAM" id="MobiDB-lite"/>
    </source>
</evidence>
<dbReference type="Proteomes" id="UP000286931">
    <property type="component" value="Unassembled WGS sequence"/>
</dbReference>
<dbReference type="InterPro" id="IPR010350">
    <property type="entry name" value="Aim32/Apd1-like_bac"/>
</dbReference>
<feature type="region of interest" description="Disordered" evidence="1">
    <location>
        <begin position="281"/>
        <end position="309"/>
    </location>
</feature>
<dbReference type="InterPro" id="IPR036249">
    <property type="entry name" value="Thioredoxin-like_sf"/>
</dbReference>
<proteinExistence type="predicted"/>
<dbReference type="RefSeq" id="WP_126641725.1">
    <property type="nucleotide sequence ID" value="NZ_BIFH01000036.1"/>
</dbReference>
<dbReference type="Gene3D" id="3.40.30.10">
    <property type="entry name" value="Glutaredoxin"/>
    <property type="match status" value="1"/>
</dbReference>
<protein>
    <submittedName>
        <fullName evidence="2">Sucrase ferredoxin</fullName>
    </submittedName>
</protein>
<sequence>METCVFLSHELAEPMAGTAPTTRGWLLIEHPGPWAAKALVDSRGLADGVGRELEARAARAGFRATLIRRPDEGGARAEAEPAESDTPRTVFLAWTEPGATWLRRLRVSDVAELLAHDLGALAGPVEPSVGEPVAEPLMLVCTNGKRDRCCAVEGRPLAAALATSFPEATWEATHLGGHRFAPTAVVLPQGYLYGRLDPIAAGAVLTAAHRGEIAPEHCRGRATWSRAGQAAELAVREECGERRADALSVHDERAEDDGGWTVLVHHVDGRRWTVVVNPREEAPARPESCGKGGGLPTSMRARVAAASRQ</sequence>
<keyword evidence="3" id="KW-1185">Reference proteome</keyword>
<gene>
    <name evidence="2" type="ORF">EHYA_07691</name>
</gene>
<name>A0A401YZG0_9ACTN</name>
<dbReference type="AlphaFoldDB" id="A0A401YZG0"/>
<reference evidence="2 3" key="1">
    <citation type="submission" date="2018-12" db="EMBL/GenBank/DDBJ databases">
        <title>Draft genome sequence of Embleya hyalina NBRC 13850T.</title>
        <authorList>
            <person name="Komaki H."/>
            <person name="Hosoyama A."/>
            <person name="Kimura A."/>
            <person name="Ichikawa N."/>
            <person name="Tamura T."/>
        </authorList>
    </citation>
    <scope>NUCLEOTIDE SEQUENCE [LARGE SCALE GENOMIC DNA]</scope>
    <source>
        <strain evidence="2 3">NBRC 13850</strain>
    </source>
</reference>